<dbReference type="CDD" id="cd00118">
    <property type="entry name" value="LysM"/>
    <property type="match status" value="1"/>
</dbReference>
<dbReference type="PROSITE" id="PS51782">
    <property type="entry name" value="LYSM"/>
    <property type="match status" value="1"/>
</dbReference>
<dbReference type="CDD" id="cd12797">
    <property type="entry name" value="M23_peptidase"/>
    <property type="match status" value="1"/>
</dbReference>
<accession>A0A7T0BUI5</accession>
<name>A0A7T0BUI5_9BACT</name>
<reference evidence="3 4" key="1">
    <citation type="submission" date="2020-02" db="EMBL/GenBank/DDBJ databases">
        <title>Genomic and physiological characterization of two novel Nitrospinaceae genera.</title>
        <authorList>
            <person name="Mueller A.J."/>
            <person name="Jung M.-Y."/>
            <person name="Strachan C.R."/>
            <person name="Herbold C.W."/>
            <person name="Kirkegaard R.H."/>
            <person name="Daims H."/>
        </authorList>
    </citation>
    <scope>NUCLEOTIDE SEQUENCE [LARGE SCALE GENOMIC DNA]</scope>
    <source>
        <strain evidence="3">EB</strain>
    </source>
</reference>
<evidence type="ECO:0000256" key="1">
    <source>
        <dbReference type="SAM" id="MobiDB-lite"/>
    </source>
</evidence>
<dbReference type="InterPro" id="IPR018392">
    <property type="entry name" value="LysM"/>
</dbReference>
<evidence type="ECO:0000259" key="2">
    <source>
        <dbReference type="PROSITE" id="PS51782"/>
    </source>
</evidence>
<dbReference type="KEGG" id="nli:G3M70_04640"/>
<dbReference type="EMBL" id="CP048685">
    <property type="protein sequence ID" value="QPJ61214.1"/>
    <property type="molecule type" value="Genomic_DNA"/>
</dbReference>
<dbReference type="PANTHER" id="PTHR21666:SF270">
    <property type="entry name" value="MUREIN HYDROLASE ACTIVATOR ENVC"/>
    <property type="match status" value="1"/>
</dbReference>
<organism evidence="3 4">
    <name type="scientific">Candidatus Nitronauta litoralis</name>
    <dbReference type="NCBI Taxonomy" id="2705533"/>
    <lineage>
        <taxon>Bacteria</taxon>
        <taxon>Pseudomonadati</taxon>
        <taxon>Nitrospinota/Tectimicrobiota group</taxon>
        <taxon>Nitrospinota</taxon>
        <taxon>Nitrospinia</taxon>
        <taxon>Nitrospinales</taxon>
        <taxon>Nitrospinaceae</taxon>
        <taxon>Candidatus Nitronauta</taxon>
    </lineage>
</organism>
<dbReference type="Pfam" id="PF01476">
    <property type="entry name" value="LysM"/>
    <property type="match status" value="1"/>
</dbReference>
<dbReference type="PROSITE" id="PS51257">
    <property type="entry name" value="PROKAR_LIPOPROTEIN"/>
    <property type="match status" value="1"/>
</dbReference>
<dbReference type="Proteomes" id="UP000594688">
    <property type="component" value="Chromosome"/>
</dbReference>
<feature type="domain" description="LysM" evidence="2">
    <location>
        <begin position="36"/>
        <end position="80"/>
    </location>
</feature>
<evidence type="ECO:0000313" key="3">
    <source>
        <dbReference type="EMBL" id="QPJ61214.1"/>
    </source>
</evidence>
<feature type="compositionally biased region" description="Basic residues" evidence="1">
    <location>
        <begin position="103"/>
        <end position="121"/>
    </location>
</feature>
<sequence>MFRPKYIPVWFLLLVLVLTGCQSFEYKRPQHTGPGVYHTVKQGHTLSAIAETYASDQRLLQVVNGIGDPHKIFPGQRIWIPHAVRVLEVPVLRPENPRVARRVPRRTPGRTKKSTTKRRAQKPAVVRPGYLMWPVKGVLTSNYGKRRGRKHEGIDIGAKAGTPIRASAGGVIKFSGWGPTGYGKMIIIKHPNELTTVYAHNDRNLVPKGRKVGKGQIIGLVGSTGRSTGPHLHFEVRNHTHPKNPLKYLPRN</sequence>
<dbReference type="InterPro" id="IPR016047">
    <property type="entry name" value="M23ase_b-sheet_dom"/>
</dbReference>
<dbReference type="SUPFAM" id="SSF51261">
    <property type="entry name" value="Duplicated hybrid motif"/>
    <property type="match status" value="1"/>
</dbReference>
<dbReference type="SMART" id="SM00257">
    <property type="entry name" value="LysM"/>
    <property type="match status" value="1"/>
</dbReference>
<dbReference type="Gene3D" id="2.70.70.10">
    <property type="entry name" value="Glucose Permease (Domain IIA)"/>
    <property type="match status" value="1"/>
</dbReference>
<dbReference type="Gene3D" id="3.10.350.10">
    <property type="entry name" value="LysM domain"/>
    <property type="match status" value="1"/>
</dbReference>
<gene>
    <name evidence="3" type="ORF">G3M70_04640</name>
</gene>
<feature type="region of interest" description="Disordered" evidence="1">
    <location>
        <begin position="103"/>
        <end position="122"/>
    </location>
</feature>
<dbReference type="InterPro" id="IPR036779">
    <property type="entry name" value="LysM_dom_sf"/>
</dbReference>
<dbReference type="AlphaFoldDB" id="A0A7T0BUI5"/>
<protein>
    <submittedName>
        <fullName evidence="3">M23 family metallopeptidase</fullName>
    </submittedName>
</protein>
<proteinExistence type="predicted"/>
<dbReference type="InterPro" id="IPR011055">
    <property type="entry name" value="Dup_hybrid_motif"/>
</dbReference>
<dbReference type="InterPro" id="IPR050570">
    <property type="entry name" value="Cell_wall_metabolism_enzyme"/>
</dbReference>
<dbReference type="GO" id="GO:0004222">
    <property type="term" value="F:metalloendopeptidase activity"/>
    <property type="evidence" value="ECO:0007669"/>
    <property type="project" value="TreeGrafter"/>
</dbReference>
<evidence type="ECO:0000313" key="4">
    <source>
        <dbReference type="Proteomes" id="UP000594688"/>
    </source>
</evidence>
<dbReference type="Pfam" id="PF01551">
    <property type="entry name" value="Peptidase_M23"/>
    <property type="match status" value="1"/>
</dbReference>
<dbReference type="PANTHER" id="PTHR21666">
    <property type="entry name" value="PEPTIDASE-RELATED"/>
    <property type="match status" value="1"/>
</dbReference>